<sequence length="236" mass="25739">MLGYYVRLGLKSLRRTPVLSALMVGAIAAGIAACIVTLTAYHAMSGNPIWRKNNELYAVTMDSWSPRHPYHRSHPKLAPGQLTYQDATYLYDSDIPRRKTLLTLISGALSGAPDQSVPLYVDTQAATAGFFHMFDVPFEYGGPWDAGADRGPEPVIVLSHRENEKLFAGTDSVGRTILWNDLRFRIVGVLDHWYPQPKFYNLTGGGDGEFRATGGTVCSLPVGRTAAPVAGRSVGL</sequence>
<dbReference type="AlphaFoldDB" id="T0Z3I2"/>
<evidence type="ECO:0000313" key="3">
    <source>
        <dbReference type="EMBL" id="EQD42521.1"/>
    </source>
</evidence>
<dbReference type="Pfam" id="PF12704">
    <property type="entry name" value="MacB_PCD"/>
    <property type="match status" value="1"/>
</dbReference>
<keyword evidence="1" id="KW-0812">Transmembrane</keyword>
<comment type="caution">
    <text evidence="3">The sequence shown here is derived from an EMBL/GenBank/DDBJ whole genome shotgun (WGS) entry which is preliminary data.</text>
</comment>
<evidence type="ECO:0000259" key="2">
    <source>
        <dbReference type="Pfam" id="PF12704"/>
    </source>
</evidence>
<feature type="non-terminal residue" evidence="3">
    <location>
        <position position="236"/>
    </location>
</feature>
<dbReference type="PROSITE" id="PS51257">
    <property type="entry name" value="PROKAR_LIPOPROTEIN"/>
    <property type="match status" value="1"/>
</dbReference>
<keyword evidence="1" id="KW-1133">Transmembrane helix</keyword>
<reference evidence="3" key="1">
    <citation type="submission" date="2013-08" db="EMBL/GenBank/DDBJ databases">
        <authorList>
            <person name="Mendez C."/>
            <person name="Richter M."/>
            <person name="Ferrer M."/>
            <person name="Sanchez J."/>
        </authorList>
    </citation>
    <scope>NUCLEOTIDE SEQUENCE</scope>
</reference>
<proteinExistence type="predicted"/>
<dbReference type="EMBL" id="AUZX01011671">
    <property type="protein sequence ID" value="EQD42521.1"/>
    <property type="molecule type" value="Genomic_DNA"/>
</dbReference>
<name>T0Z3I2_9ZZZZ</name>
<keyword evidence="1" id="KW-0472">Membrane</keyword>
<protein>
    <submittedName>
        <fullName evidence="3">ABC transporter permease</fullName>
    </submittedName>
</protein>
<feature type="transmembrane region" description="Helical" evidence="1">
    <location>
        <begin position="20"/>
        <end position="43"/>
    </location>
</feature>
<gene>
    <name evidence="3" type="ORF">B1A_15894</name>
</gene>
<organism evidence="3">
    <name type="scientific">mine drainage metagenome</name>
    <dbReference type="NCBI Taxonomy" id="410659"/>
    <lineage>
        <taxon>unclassified sequences</taxon>
        <taxon>metagenomes</taxon>
        <taxon>ecological metagenomes</taxon>
    </lineage>
</organism>
<accession>T0Z3I2</accession>
<dbReference type="InterPro" id="IPR025857">
    <property type="entry name" value="MacB_PCD"/>
</dbReference>
<evidence type="ECO:0000256" key="1">
    <source>
        <dbReference type="SAM" id="Phobius"/>
    </source>
</evidence>
<reference evidence="3" key="2">
    <citation type="journal article" date="2014" name="ISME J.">
        <title>Microbial stratification in low pH oxic and suboxic macroscopic growths along an acid mine drainage.</title>
        <authorList>
            <person name="Mendez-Garcia C."/>
            <person name="Mesa V."/>
            <person name="Sprenger R.R."/>
            <person name="Richter M."/>
            <person name="Diez M.S."/>
            <person name="Solano J."/>
            <person name="Bargiela R."/>
            <person name="Golyshina O.V."/>
            <person name="Manteca A."/>
            <person name="Ramos J.L."/>
            <person name="Gallego J.R."/>
            <person name="Llorente I."/>
            <person name="Martins Dos Santos V.A."/>
            <person name="Jensen O.N."/>
            <person name="Pelaez A.I."/>
            <person name="Sanchez J."/>
            <person name="Ferrer M."/>
        </authorList>
    </citation>
    <scope>NUCLEOTIDE SEQUENCE</scope>
</reference>
<feature type="domain" description="MacB-like periplasmic core" evidence="2">
    <location>
        <begin position="20"/>
        <end position="194"/>
    </location>
</feature>